<organism evidence="2 3">
    <name type="scientific">Pterulicium gracile</name>
    <dbReference type="NCBI Taxonomy" id="1884261"/>
    <lineage>
        <taxon>Eukaryota</taxon>
        <taxon>Fungi</taxon>
        <taxon>Dikarya</taxon>
        <taxon>Basidiomycota</taxon>
        <taxon>Agaricomycotina</taxon>
        <taxon>Agaricomycetes</taxon>
        <taxon>Agaricomycetidae</taxon>
        <taxon>Agaricales</taxon>
        <taxon>Pleurotineae</taxon>
        <taxon>Pterulaceae</taxon>
        <taxon>Pterulicium</taxon>
    </lineage>
</organism>
<dbReference type="AlphaFoldDB" id="A0A5C3QZY6"/>
<dbReference type="EMBL" id="ML178819">
    <property type="protein sequence ID" value="TFL03954.1"/>
    <property type="molecule type" value="Genomic_DNA"/>
</dbReference>
<keyword evidence="1" id="KW-0472">Membrane</keyword>
<feature type="transmembrane region" description="Helical" evidence="1">
    <location>
        <begin position="20"/>
        <end position="43"/>
    </location>
</feature>
<proteinExistence type="predicted"/>
<keyword evidence="3" id="KW-1185">Reference proteome</keyword>
<accession>A0A5C3QZY6</accession>
<keyword evidence="1" id="KW-0812">Transmembrane</keyword>
<evidence type="ECO:0000313" key="2">
    <source>
        <dbReference type="EMBL" id="TFL03954.1"/>
    </source>
</evidence>
<name>A0A5C3QZY6_9AGAR</name>
<evidence type="ECO:0000256" key="1">
    <source>
        <dbReference type="SAM" id="Phobius"/>
    </source>
</evidence>
<dbReference type="Proteomes" id="UP000305067">
    <property type="component" value="Unassembled WGS sequence"/>
</dbReference>
<gene>
    <name evidence="2" type="ORF">BDV98DRAFT_563308</name>
</gene>
<reference evidence="2 3" key="1">
    <citation type="journal article" date="2019" name="Nat. Ecol. Evol.">
        <title>Megaphylogeny resolves global patterns of mushroom evolution.</title>
        <authorList>
            <person name="Varga T."/>
            <person name="Krizsan K."/>
            <person name="Foldi C."/>
            <person name="Dima B."/>
            <person name="Sanchez-Garcia M."/>
            <person name="Sanchez-Ramirez S."/>
            <person name="Szollosi G.J."/>
            <person name="Szarkandi J.G."/>
            <person name="Papp V."/>
            <person name="Albert L."/>
            <person name="Andreopoulos W."/>
            <person name="Angelini C."/>
            <person name="Antonin V."/>
            <person name="Barry K.W."/>
            <person name="Bougher N.L."/>
            <person name="Buchanan P."/>
            <person name="Buyck B."/>
            <person name="Bense V."/>
            <person name="Catcheside P."/>
            <person name="Chovatia M."/>
            <person name="Cooper J."/>
            <person name="Damon W."/>
            <person name="Desjardin D."/>
            <person name="Finy P."/>
            <person name="Geml J."/>
            <person name="Haridas S."/>
            <person name="Hughes K."/>
            <person name="Justo A."/>
            <person name="Karasinski D."/>
            <person name="Kautmanova I."/>
            <person name="Kiss B."/>
            <person name="Kocsube S."/>
            <person name="Kotiranta H."/>
            <person name="LaButti K.M."/>
            <person name="Lechner B.E."/>
            <person name="Liimatainen K."/>
            <person name="Lipzen A."/>
            <person name="Lukacs Z."/>
            <person name="Mihaltcheva S."/>
            <person name="Morgado L.N."/>
            <person name="Niskanen T."/>
            <person name="Noordeloos M.E."/>
            <person name="Ohm R.A."/>
            <person name="Ortiz-Santana B."/>
            <person name="Ovrebo C."/>
            <person name="Racz N."/>
            <person name="Riley R."/>
            <person name="Savchenko A."/>
            <person name="Shiryaev A."/>
            <person name="Soop K."/>
            <person name="Spirin V."/>
            <person name="Szebenyi C."/>
            <person name="Tomsovsky M."/>
            <person name="Tulloss R.E."/>
            <person name="Uehling J."/>
            <person name="Grigoriev I.V."/>
            <person name="Vagvolgyi C."/>
            <person name="Papp T."/>
            <person name="Martin F.M."/>
            <person name="Miettinen O."/>
            <person name="Hibbett D.S."/>
            <person name="Nagy L.G."/>
        </authorList>
    </citation>
    <scope>NUCLEOTIDE SEQUENCE [LARGE SCALE GENOMIC DNA]</scope>
    <source>
        <strain evidence="2 3">CBS 309.79</strain>
    </source>
</reference>
<protein>
    <submittedName>
        <fullName evidence="2">Uncharacterized protein</fullName>
    </submittedName>
</protein>
<sequence length="57" mass="6032">MQHLTSCFTQSTPNIDHDHGIAIFFLVEAFLFSGLSTGATGSFSSSQSSESSNSSQT</sequence>
<keyword evidence="1" id="KW-1133">Transmembrane helix</keyword>
<evidence type="ECO:0000313" key="3">
    <source>
        <dbReference type="Proteomes" id="UP000305067"/>
    </source>
</evidence>